<gene>
    <name evidence="1" type="ORF">SGADD02_00613</name>
</gene>
<accession>A0A139N7U5</accession>
<dbReference type="AlphaFoldDB" id="A0A139N7U5"/>
<dbReference type="Proteomes" id="UP000070198">
    <property type="component" value="Unassembled WGS sequence"/>
</dbReference>
<dbReference type="EMBL" id="LQOF01000081">
    <property type="protein sequence ID" value="KXT72070.1"/>
    <property type="molecule type" value="Genomic_DNA"/>
</dbReference>
<dbReference type="PATRIC" id="fig|315405.11.peg.693"/>
<name>A0A139N7U5_9STRE</name>
<reference evidence="1 2" key="1">
    <citation type="submission" date="2016-01" db="EMBL/GenBank/DDBJ databases">
        <title>Highly variable Streptococcus oralis are common among viridans streptococci isolated from primates.</title>
        <authorList>
            <person name="Denapaite D."/>
            <person name="Rieger M."/>
            <person name="Koendgen S."/>
            <person name="Brueckner R."/>
            <person name="Ochigava I."/>
            <person name="Kappeler P."/>
            <person name="Maetz-Rensing K."/>
            <person name="Leendertz F."/>
            <person name="Hakenbeck R."/>
        </authorList>
    </citation>
    <scope>NUCLEOTIDE SEQUENCE [LARGE SCALE GENOMIC DNA]</scope>
    <source>
        <strain evidence="1 2">DD02</strain>
    </source>
</reference>
<comment type="caution">
    <text evidence="1">The sequence shown here is derived from an EMBL/GenBank/DDBJ whole genome shotgun (WGS) entry which is preliminary data.</text>
</comment>
<evidence type="ECO:0000313" key="2">
    <source>
        <dbReference type="Proteomes" id="UP000070198"/>
    </source>
</evidence>
<organism evidence="1 2">
    <name type="scientific">Streptococcus gallolyticus</name>
    <dbReference type="NCBI Taxonomy" id="315405"/>
    <lineage>
        <taxon>Bacteria</taxon>
        <taxon>Bacillati</taxon>
        <taxon>Bacillota</taxon>
        <taxon>Bacilli</taxon>
        <taxon>Lactobacillales</taxon>
        <taxon>Streptococcaceae</taxon>
        <taxon>Streptococcus</taxon>
    </lineage>
</organism>
<evidence type="ECO:0000313" key="1">
    <source>
        <dbReference type="EMBL" id="KXT72070.1"/>
    </source>
</evidence>
<sequence length="37" mass="4401">MLYFAEASVKMGVSYFLKKIEMKSIETVIFRKRIKKS</sequence>
<proteinExistence type="predicted"/>
<protein>
    <submittedName>
        <fullName evidence="1">Uncharacterized protein</fullName>
    </submittedName>
</protein>